<organism evidence="2 3">
    <name type="scientific">Starkeya nomas</name>
    <dbReference type="NCBI Taxonomy" id="2666134"/>
    <lineage>
        <taxon>Bacteria</taxon>
        <taxon>Pseudomonadati</taxon>
        <taxon>Pseudomonadota</taxon>
        <taxon>Alphaproteobacteria</taxon>
        <taxon>Hyphomicrobiales</taxon>
        <taxon>Xanthobacteraceae</taxon>
        <taxon>Starkeya</taxon>
    </lineage>
</organism>
<feature type="compositionally biased region" description="Polar residues" evidence="1">
    <location>
        <begin position="42"/>
        <end position="53"/>
    </location>
</feature>
<proteinExistence type="predicted"/>
<evidence type="ECO:0000313" key="2">
    <source>
        <dbReference type="EMBL" id="CAA0100752.1"/>
    </source>
</evidence>
<gene>
    <name evidence="2" type="ORF">STARVERO_02649</name>
</gene>
<dbReference type="EMBL" id="CACSAS010000001">
    <property type="protein sequence ID" value="CAA0100752.1"/>
    <property type="molecule type" value="Genomic_DNA"/>
</dbReference>
<dbReference type="AlphaFoldDB" id="A0A5S9PBD0"/>
<evidence type="ECO:0000256" key="1">
    <source>
        <dbReference type="SAM" id="MobiDB-lite"/>
    </source>
</evidence>
<feature type="region of interest" description="Disordered" evidence="1">
    <location>
        <begin position="1"/>
        <end position="53"/>
    </location>
</feature>
<dbReference type="Proteomes" id="UP000433050">
    <property type="component" value="Unassembled WGS sequence"/>
</dbReference>
<evidence type="ECO:0000313" key="3">
    <source>
        <dbReference type="Proteomes" id="UP000433050"/>
    </source>
</evidence>
<name>A0A5S9PBD0_9HYPH</name>
<accession>A0A5S9PBD0</accession>
<protein>
    <submittedName>
        <fullName evidence="2">Uncharacterized protein</fullName>
    </submittedName>
</protein>
<sequence>MIDIALRQSQPSAGRERGSGRAGRAPPGPAVHQEGSTEPLKVSSTNAFTSGER</sequence>
<reference evidence="2 3" key="1">
    <citation type="submission" date="2019-12" db="EMBL/GenBank/DDBJ databases">
        <authorList>
            <person name="Reyes-Prieto M."/>
        </authorList>
    </citation>
    <scope>NUCLEOTIDE SEQUENCE [LARGE SCALE GENOMIC DNA]</scope>
    <source>
        <strain evidence="2">HF14-78462</strain>
    </source>
</reference>
<keyword evidence="3" id="KW-1185">Reference proteome</keyword>